<organism evidence="7 8">
    <name type="scientific">Halobacteriovorax vibrionivorans</name>
    <dbReference type="NCBI Taxonomy" id="2152716"/>
    <lineage>
        <taxon>Bacteria</taxon>
        <taxon>Pseudomonadati</taxon>
        <taxon>Bdellovibrionota</taxon>
        <taxon>Bacteriovoracia</taxon>
        <taxon>Bacteriovoracales</taxon>
        <taxon>Halobacteriovoraceae</taxon>
        <taxon>Halobacteriovorax</taxon>
    </lineage>
</organism>
<dbReference type="PANTHER" id="PTHR43480">
    <property type="entry name" value="ACYL-[ACYL-CARRIER-PROTEIN]--UDP-N-ACETYLGLUCOSAMINE O-ACYLTRANSFERASE"/>
    <property type="match status" value="1"/>
</dbReference>
<dbReference type="InterPro" id="IPR010137">
    <property type="entry name" value="Lipid_A_LpxA"/>
</dbReference>
<keyword evidence="2" id="KW-0441">Lipid A biosynthesis</keyword>
<feature type="domain" description="UDP N-acetylglucosamine O-acyltransferase C-terminal" evidence="6">
    <location>
        <begin position="177"/>
        <end position="258"/>
    </location>
</feature>
<evidence type="ECO:0000313" key="8">
    <source>
        <dbReference type="Proteomes" id="UP000443582"/>
    </source>
</evidence>
<evidence type="ECO:0000256" key="4">
    <source>
        <dbReference type="ARBA" id="ARBA00023098"/>
    </source>
</evidence>
<evidence type="ECO:0000259" key="6">
    <source>
        <dbReference type="Pfam" id="PF13720"/>
    </source>
</evidence>
<dbReference type="Proteomes" id="UP000443582">
    <property type="component" value="Unassembled WGS sequence"/>
</dbReference>
<dbReference type="Pfam" id="PF13720">
    <property type="entry name" value="Acetyltransf_11"/>
    <property type="match status" value="1"/>
</dbReference>
<dbReference type="PANTHER" id="PTHR43480:SF1">
    <property type="entry name" value="ACYL-[ACYL-CARRIER-PROTEIN]--UDP-N-ACETYLGLUCOSAMINE O-ACYLTRANSFERASE, MITOCHONDRIAL-RELATED"/>
    <property type="match status" value="1"/>
</dbReference>
<dbReference type="EC" id="2.3.1.129" evidence="7"/>
<dbReference type="SUPFAM" id="SSF51161">
    <property type="entry name" value="Trimeric LpxA-like enzymes"/>
    <property type="match status" value="1"/>
</dbReference>
<dbReference type="Gene3D" id="2.160.10.10">
    <property type="entry name" value="Hexapeptide repeat proteins"/>
    <property type="match status" value="1"/>
</dbReference>
<dbReference type="PIRSF" id="PIRSF000456">
    <property type="entry name" value="UDP-GlcNAc_acltr"/>
    <property type="match status" value="1"/>
</dbReference>
<comment type="caution">
    <text evidence="7">The sequence shown here is derived from an EMBL/GenBank/DDBJ whole genome shotgun (WGS) entry which is preliminary data.</text>
</comment>
<dbReference type="NCBIfam" id="TIGR01852">
    <property type="entry name" value="lipid_A_lpxA"/>
    <property type="match status" value="1"/>
</dbReference>
<sequence>MNERFHPTALISEGAEIGEGTTIGAYCIIGPNVKIGKNCEIRNHVIINGHTKIGDNNKFYQFCSIGEEPQDLTYKEDPTEVEIGDNNVMREYVSIHRGTMKDRQKTSLGSNCLLMAKVHLGHDVVVGDRVIMANSTNLAGHVKVGNKVIIGGGTNISQFVKVAEGAYIGGASAIDKDIPLYCTAYGNRAKLRGINIIGLRRAGVERNAISEIVDFFRDMEASTYSPRTFVETEELMKPYANNEIIAQIKEHIISTKMGIAPFLT</sequence>
<dbReference type="EMBL" id="QDKL01000002">
    <property type="protein sequence ID" value="RZF22178.1"/>
    <property type="molecule type" value="Genomic_DNA"/>
</dbReference>
<name>A0ABY0IGX0_9BACT</name>
<dbReference type="CDD" id="cd03351">
    <property type="entry name" value="LbH_UDP-GlcNAc_AT"/>
    <property type="match status" value="1"/>
</dbReference>
<protein>
    <submittedName>
        <fullName evidence="7">Acyl-ACP--UDP-N-acetylglucosamine O-acyltransferase</fullName>
        <ecNumber evidence="7">2.3.1.129</ecNumber>
    </submittedName>
</protein>
<dbReference type="GO" id="GO:0008780">
    <property type="term" value="F:acyl-[acyl-carrier-protein]-UDP-N-acetylglucosamine O-acyltransferase activity"/>
    <property type="evidence" value="ECO:0007669"/>
    <property type="project" value="UniProtKB-EC"/>
</dbReference>
<accession>A0ABY0IGX0</accession>
<reference evidence="8" key="1">
    <citation type="journal article" date="2019" name="Int. J. Syst. Evol. Microbiol.">
        <title>Halobacteriovorax valvorus sp. nov., a novel prokaryotic predator isolated from coastal seawater of China.</title>
        <authorList>
            <person name="Chen M.-X."/>
        </authorList>
    </citation>
    <scope>NUCLEOTIDE SEQUENCE [LARGE SCALE GENOMIC DNA]</scope>
    <source>
        <strain evidence="8">BL9</strain>
    </source>
</reference>
<dbReference type="InterPro" id="IPR011004">
    <property type="entry name" value="Trimer_LpxA-like_sf"/>
</dbReference>
<keyword evidence="8" id="KW-1185">Reference proteome</keyword>
<keyword evidence="1" id="KW-0444">Lipid biosynthesis</keyword>
<evidence type="ECO:0000256" key="2">
    <source>
        <dbReference type="ARBA" id="ARBA00022556"/>
    </source>
</evidence>
<keyword evidence="4" id="KW-0443">Lipid metabolism</keyword>
<evidence type="ECO:0000256" key="5">
    <source>
        <dbReference type="ARBA" id="ARBA00023315"/>
    </source>
</evidence>
<evidence type="ECO:0000256" key="3">
    <source>
        <dbReference type="ARBA" id="ARBA00022679"/>
    </source>
</evidence>
<evidence type="ECO:0000256" key="1">
    <source>
        <dbReference type="ARBA" id="ARBA00022516"/>
    </source>
</evidence>
<dbReference type="InterPro" id="IPR001451">
    <property type="entry name" value="Hexapep"/>
</dbReference>
<keyword evidence="3 7" id="KW-0808">Transferase</keyword>
<evidence type="ECO:0000313" key="7">
    <source>
        <dbReference type="EMBL" id="RZF22178.1"/>
    </source>
</evidence>
<dbReference type="Pfam" id="PF00132">
    <property type="entry name" value="Hexapep"/>
    <property type="match status" value="1"/>
</dbReference>
<dbReference type="InterPro" id="IPR029098">
    <property type="entry name" value="Acetyltransf_C"/>
</dbReference>
<gene>
    <name evidence="7" type="ORF">DAY19_09795</name>
</gene>
<keyword evidence="5 7" id="KW-0012">Acyltransferase</keyword>
<dbReference type="NCBIfam" id="NF003657">
    <property type="entry name" value="PRK05289.1"/>
    <property type="match status" value="1"/>
</dbReference>
<proteinExistence type="predicted"/>